<dbReference type="Pfam" id="PF00589">
    <property type="entry name" value="Phage_integrase"/>
    <property type="match status" value="1"/>
</dbReference>
<dbReference type="InterPro" id="IPR025166">
    <property type="entry name" value="Integrase_DNA_bind_dom"/>
</dbReference>
<dbReference type="Gene3D" id="1.10.150.130">
    <property type="match status" value="1"/>
</dbReference>
<dbReference type="PANTHER" id="PTHR30629:SF2">
    <property type="entry name" value="PROPHAGE INTEGRASE INTS-RELATED"/>
    <property type="match status" value="1"/>
</dbReference>
<dbReference type="InterPro" id="IPR004107">
    <property type="entry name" value="Integrase_SAM-like_N"/>
</dbReference>
<dbReference type="InterPro" id="IPR010998">
    <property type="entry name" value="Integrase_recombinase_N"/>
</dbReference>
<proteinExistence type="inferred from homology"/>
<dbReference type="GO" id="GO:0003677">
    <property type="term" value="F:DNA binding"/>
    <property type="evidence" value="ECO:0007669"/>
    <property type="project" value="UniProtKB-UniRule"/>
</dbReference>
<dbReference type="Gene3D" id="3.30.160.390">
    <property type="entry name" value="Integrase, DNA-binding domain"/>
    <property type="match status" value="1"/>
</dbReference>
<dbReference type="PROSITE" id="PS51898">
    <property type="entry name" value="TYR_RECOMBINASE"/>
    <property type="match status" value="1"/>
</dbReference>
<comment type="similarity">
    <text evidence="1">Belongs to the 'phage' integrase family.</text>
</comment>
<reference evidence="8 9" key="1">
    <citation type="submission" date="2013-02" db="EMBL/GenBank/DDBJ databases">
        <title>The Genome Sequence of Acinetobacter nosocomialis NIPH 386.</title>
        <authorList>
            <consortium name="The Broad Institute Genome Sequencing Platform"/>
            <consortium name="The Broad Institute Genome Sequencing Center for Infectious Disease"/>
            <person name="Cerqueira G."/>
            <person name="Feldgarden M."/>
            <person name="Courvalin P."/>
            <person name="Perichon B."/>
            <person name="Grillot-Courvalin C."/>
            <person name="Clermont D."/>
            <person name="Rocha E."/>
            <person name="Yoon E.-J."/>
            <person name="Nemec A."/>
            <person name="Walker B."/>
            <person name="Young S.K."/>
            <person name="Zeng Q."/>
            <person name="Gargeya S."/>
            <person name="Fitzgerald M."/>
            <person name="Haas B."/>
            <person name="Abouelleil A."/>
            <person name="Alvarado L."/>
            <person name="Arachchi H.M."/>
            <person name="Berlin A.M."/>
            <person name="Chapman S.B."/>
            <person name="Dewar J."/>
            <person name="Goldberg J."/>
            <person name="Griggs A."/>
            <person name="Gujja S."/>
            <person name="Hansen M."/>
            <person name="Howarth C."/>
            <person name="Imamovic A."/>
            <person name="Larimer J."/>
            <person name="McCowan C."/>
            <person name="Murphy C."/>
            <person name="Neiman D."/>
            <person name="Pearson M."/>
            <person name="Priest M."/>
            <person name="Roberts A."/>
            <person name="Saif S."/>
            <person name="Shea T."/>
            <person name="Sisk P."/>
            <person name="Sykes S."/>
            <person name="Wortman J."/>
            <person name="Nusbaum C."/>
            <person name="Birren B."/>
        </authorList>
    </citation>
    <scope>NUCLEOTIDE SEQUENCE [LARGE SCALE GENOMIC DNA]</scope>
    <source>
        <strain evidence="8 9">NIPH 386</strain>
    </source>
</reference>
<dbReference type="PROSITE" id="PS51900">
    <property type="entry name" value="CB"/>
    <property type="match status" value="1"/>
</dbReference>
<dbReference type="InterPro" id="IPR011010">
    <property type="entry name" value="DNA_brk_join_enz"/>
</dbReference>
<dbReference type="SUPFAM" id="SSF56349">
    <property type="entry name" value="DNA breaking-rejoining enzymes"/>
    <property type="match status" value="1"/>
</dbReference>
<dbReference type="Proteomes" id="UP000013028">
    <property type="component" value="Unassembled WGS sequence"/>
</dbReference>
<dbReference type="InterPro" id="IPR038488">
    <property type="entry name" value="Integrase_DNA-bd_sf"/>
</dbReference>
<accession>A0AAV3IN32</accession>
<name>A0AAV3IN32_ACINO</name>
<evidence type="ECO:0000256" key="4">
    <source>
        <dbReference type="ARBA" id="ARBA00023172"/>
    </source>
</evidence>
<keyword evidence="4" id="KW-0233">DNA recombination</keyword>
<evidence type="ECO:0000259" key="7">
    <source>
        <dbReference type="PROSITE" id="PS51900"/>
    </source>
</evidence>
<evidence type="ECO:0000313" key="8">
    <source>
        <dbReference type="EMBL" id="ENV41090.1"/>
    </source>
</evidence>
<dbReference type="AlphaFoldDB" id="A0AAV3IN32"/>
<dbReference type="PANTHER" id="PTHR30629">
    <property type="entry name" value="PROPHAGE INTEGRASE"/>
    <property type="match status" value="1"/>
</dbReference>
<dbReference type="Gene3D" id="1.10.443.10">
    <property type="entry name" value="Intergrase catalytic core"/>
    <property type="match status" value="1"/>
</dbReference>
<dbReference type="Pfam" id="PF14659">
    <property type="entry name" value="Phage_int_SAM_3"/>
    <property type="match status" value="1"/>
</dbReference>
<dbReference type="GO" id="GO:0006310">
    <property type="term" value="P:DNA recombination"/>
    <property type="evidence" value="ECO:0007669"/>
    <property type="project" value="UniProtKB-KW"/>
</dbReference>
<evidence type="ECO:0000256" key="5">
    <source>
        <dbReference type="PROSITE-ProRule" id="PRU01248"/>
    </source>
</evidence>
<dbReference type="RefSeq" id="WP_004886030.1">
    <property type="nucleotide sequence ID" value="NZ_KB849570.1"/>
</dbReference>
<dbReference type="CDD" id="cd00801">
    <property type="entry name" value="INT_P4_C"/>
    <property type="match status" value="1"/>
</dbReference>
<feature type="domain" description="Tyr recombinase" evidence="6">
    <location>
        <begin position="214"/>
        <end position="391"/>
    </location>
</feature>
<protein>
    <recommendedName>
        <fullName evidence="10">Tyr recombinase domain-containing protein</fullName>
    </recommendedName>
</protein>
<gene>
    <name evidence="8" type="ORF">F958_01793</name>
</gene>
<evidence type="ECO:0000259" key="6">
    <source>
        <dbReference type="PROSITE" id="PS51898"/>
    </source>
</evidence>
<evidence type="ECO:0008006" key="10">
    <source>
        <dbReference type="Google" id="ProtNLM"/>
    </source>
</evidence>
<dbReference type="EMBL" id="APPP01000013">
    <property type="protein sequence ID" value="ENV41090.1"/>
    <property type="molecule type" value="Genomic_DNA"/>
</dbReference>
<keyword evidence="3 5" id="KW-0238">DNA-binding</keyword>
<evidence type="ECO:0000256" key="3">
    <source>
        <dbReference type="ARBA" id="ARBA00023125"/>
    </source>
</evidence>
<feature type="domain" description="Core-binding (CB)" evidence="7">
    <location>
        <begin position="109"/>
        <end position="191"/>
    </location>
</feature>
<evidence type="ECO:0000313" key="9">
    <source>
        <dbReference type="Proteomes" id="UP000013028"/>
    </source>
</evidence>
<dbReference type="InterPro" id="IPR002104">
    <property type="entry name" value="Integrase_catalytic"/>
</dbReference>
<comment type="caution">
    <text evidence="8">The sequence shown here is derived from an EMBL/GenBank/DDBJ whole genome shotgun (WGS) entry which is preliminary data.</text>
</comment>
<dbReference type="Pfam" id="PF13356">
    <property type="entry name" value="Arm-DNA-bind_3"/>
    <property type="match status" value="1"/>
</dbReference>
<keyword evidence="2" id="KW-0229">DNA integration</keyword>
<evidence type="ECO:0000256" key="1">
    <source>
        <dbReference type="ARBA" id="ARBA00008857"/>
    </source>
</evidence>
<dbReference type="InterPro" id="IPR050808">
    <property type="entry name" value="Phage_Integrase"/>
</dbReference>
<dbReference type="InterPro" id="IPR044068">
    <property type="entry name" value="CB"/>
</dbReference>
<evidence type="ECO:0000256" key="2">
    <source>
        <dbReference type="ARBA" id="ARBA00022908"/>
    </source>
</evidence>
<sequence length="405" mass="46824">MKRTEVKVGKRLAATVLDNLEPDPSVKEYRILDGDNLYFRVRENGSKSWLLRYKKENGKWSWLGLGNYPSVSASIARRKASELSNKASNGEVLKSRNEIRQEKIEENSRQFKVLIDEWLATKEPNWGSDTFEKAKKSINRHITPKFGGRDYTKITPKEWFDFFQGLQRELGIHTQVEKLTSYCKNAYDWAKFQEKINFNPLEGISKHLDKNVSGNMKFVDPEELPILIHAIRCYPSRPLAIGLELFVLLFPRPVELRYATWDQFDLEKGVWIKPAEIMKKRITHGVPLPHQAIALLKELKSYKTESNLLFPSRDSLSKPISDNTFNTALNRLGYKGRQNPHGFRHIASTALNNRFSDKEQVVEACLAHIKKGVKGVYDKGAHFEERITMMQWWADEIDKLTGKLS</sequence>
<dbReference type="InterPro" id="IPR013762">
    <property type="entry name" value="Integrase-like_cat_sf"/>
</dbReference>
<organism evidence="8 9">
    <name type="scientific">Acinetobacter nosocomialis NIPH 386</name>
    <dbReference type="NCBI Taxonomy" id="1217985"/>
    <lineage>
        <taxon>Bacteria</taxon>
        <taxon>Pseudomonadati</taxon>
        <taxon>Pseudomonadota</taxon>
        <taxon>Gammaproteobacteria</taxon>
        <taxon>Moraxellales</taxon>
        <taxon>Moraxellaceae</taxon>
        <taxon>Acinetobacter</taxon>
        <taxon>Acinetobacter calcoaceticus/baumannii complex</taxon>
    </lineage>
</organism>
<dbReference type="GO" id="GO:0015074">
    <property type="term" value="P:DNA integration"/>
    <property type="evidence" value="ECO:0007669"/>
    <property type="project" value="UniProtKB-KW"/>
</dbReference>